<proteinExistence type="predicted"/>
<dbReference type="EMBL" id="LR031875">
    <property type="protein sequence ID" value="VDD34592.1"/>
    <property type="molecule type" value="Genomic_DNA"/>
</dbReference>
<accession>A0A3P6EPT6</accession>
<protein>
    <submittedName>
        <fullName evidence="1">Uncharacterized protein</fullName>
    </submittedName>
</protein>
<sequence length="63" mass="7330">MRARDVDFKQMEEQLNQLVFYREAELVSESGNGKSTVEELNSFVSRWIITKADTDSFCGFFQT</sequence>
<dbReference type="AlphaFoldDB" id="A0A3P6EPT6"/>
<gene>
    <name evidence="1" type="ORF">BOLC9T59915H</name>
</gene>
<reference evidence="1" key="1">
    <citation type="submission" date="2018-11" db="EMBL/GenBank/DDBJ databases">
        <authorList>
            <consortium name="Genoscope - CEA"/>
            <person name="William W."/>
        </authorList>
    </citation>
    <scope>NUCLEOTIDE SEQUENCE</scope>
</reference>
<name>A0A3P6EPT6_BRAOL</name>
<feature type="non-terminal residue" evidence="1">
    <location>
        <position position="1"/>
    </location>
</feature>
<evidence type="ECO:0000313" key="1">
    <source>
        <dbReference type="EMBL" id="VDD34592.1"/>
    </source>
</evidence>
<organism evidence="1">
    <name type="scientific">Brassica oleracea</name>
    <name type="common">Wild cabbage</name>
    <dbReference type="NCBI Taxonomy" id="3712"/>
    <lineage>
        <taxon>Eukaryota</taxon>
        <taxon>Viridiplantae</taxon>
        <taxon>Streptophyta</taxon>
        <taxon>Embryophyta</taxon>
        <taxon>Tracheophyta</taxon>
        <taxon>Spermatophyta</taxon>
        <taxon>Magnoliopsida</taxon>
        <taxon>eudicotyledons</taxon>
        <taxon>Gunneridae</taxon>
        <taxon>Pentapetalae</taxon>
        <taxon>rosids</taxon>
        <taxon>malvids</taxon>
        <taxon>Brassicales</taxon>
        <taxon>Brassicaceae</taxon>
        <taxon>Brassiceae</taxon>
        <taxon>Brassica</taxon>
    </lineage>
</organism>
<feature type="non-terminal residue" evidence="1">
    <location>
        <position position="63"/>
    </location>
</feature>